<dbReference type="GO" id="GO:0047134">
    <property type="term" value="F:protein-disulfide reductase [NAD(P)H] activity"/>
    <property type="evidence" value="ECO:0007669"/>
    <property type="project" value="InterPro"/>
</dbReference>
<evidence type="ECO:0000313" key="9">
    <source>
        <dbReference type="Proteomes" id="UP001153636"/>
    </source>
</evidence>
<dbReference type="InterPro" id="IPR036249">
    <property type="entry name" value="Thioredoxin-like_sf"/>
</dbReference>
<accession>A0A9P0CIR8</accession>
<gene>
    <name evidence="8" type="ORF">PSYICH_LOCUS2497</name>
</gene>
<dbReference type="OrthoDB" id="78947at2759"/>
<evidence type="ECO:0000256" key="4">
    <source>
        <dbReference type="ARBA" id="ARBA00022490"/>
    </source>
</evidence>
<keyword evidence="4" id="KW-0963">Cytoplasm</keyword>
<proteinExistence type="inferred from homology"/>
<dbReference type="Proteomes" id="UP001153636">
    <property type="component" value="Chromosome 11"/>
</dbReference>
<dbReference type="InterPro" id="IPR045108">
    <property type="entry name" value="TXNDC17-like"/>
</dbReference>
<keyword evidence="9" id="KW-1185">Reference proteome</keyword>
<sequence length="131" mass="15352">MVHKHHIEGYEKFVEFFKNFDANGHKVHIYFGGSKSTTDGLSWCDDCQRAWPVISEEIEKLEASEPESHFVHVEVGDRVTWKDPKCPFRTDPSTKLMVLPTIIRWQQPQRLEGDQCEKKELVQMLFEDDDS</sequence>
<evidence type="ECO:0000259" key="7">
    <source>
        <dbReference type="Pfam" id="PF06110"/>
    </source>
</evidence>
<dbReference type="FunFam" id="3.40.30.10:FF:000124">
    <property type="entry name" value="Thioredoxin domain-containing 17"/>
    <property type="match status" value="1"/>
</dbReference>
<keyword evidence="5" id="KW-1015">Disulfide bond</keyword>
<comment type="similarity">
    <text evidence="2">Belongs to the thioredoxin family.</text>
</comment>
<dbReference type="GO" id="GO:0005829">
    <property type="term" value="C:cytosol"/>
    <property type="evidence" value="ECO:0007669"/>
    <property type="project" value="TreeGrafter"/>
</dbReference>
<dbReference type="InterPro" id="IPR010357">
    <property type="entry name" value="TXNDC17_dom"/>
</dbReference>
<dbReference type="PANTHER" id="PTHR12452">
    <property type="entry name" value="42-9-9 PROTEIN-RELATED"/>
    <property type="match status" value="1"/>
</dbReference>
<protein>
    <recommendedName>
        <fullName evidence="3">Thioredoxin domain-containing protein 17</fullName>
    </recommendedName>
</protein>
<evidence type="ECO:0000256" key="2">
    <source>
        <dbReference type="ARBA" id="ARBA00008987"/>
    </source>
</evidence>
<keyword evidence="6" id="KW-0676">Redox-active center</keyword>
<evidence type="ECO:0000256" key="3">
    <source>
        <dbReference type="ARBA" id="ARBA00016949"/>
    </source>
</evidence>
<dbReference type="PANTHER" id="PTHR12452:SF0">
    <property type="entry name" value="THIOREDOXIN DOMAIN-CONTAINING PROTEIN 17"/>
    <property type="match status" value="1"/>
</dbReference>
<evidence type="ECO:0000256" key="5">
    <source>
        <dbReference type="ARBA" id="ARBA00023157"/>
    </source>
</evidence>
<reference evidence="8" key="1">
    <citation type="submission" date="2022-01" db="EMBL/GenBank/DDBJ databases">
        <authorList>
            <person name="King R."/>
        </authorList>
    </citation>
    <scope>NUCLEOTIDE SEQUENCE</scope>
</reference>
<feature type="domain" description="Thioredoxin" evidence="7">
    <location>
        <begin position="7"/>
        <end position="128"/>
    </location>
</feature>
<evidence type="ECO:0000256" key="1">
    <source>
        <dbReference type="ARBA" id="ARBA00004496"/>
    </source>
</evidence>
<dbReference type="Pfam" id="PF06110">
    <property type="entry name" value="TXD17-like_Trx"/>
    <property type="match status" value="1"/>
</dbReference>
<organism evidence="8 9">
    <name type="scientific">Psylliodes chrysocephalus</name>
    <dbReference type="NCBI Taxonomy" id="3402493"/>
    <lineage>
        <taxon>Eukaryota</taxon>
        <taxon>Metazoa</taxon>
        <taxon>Ecdysozoa</taxon>
        <taxon>Arthropoda</taxon>
        <taxon>Hexapoda</taxon>
        <taxon>Insecta</taxon>
        <taxon>Pterygota</taxon>
        <taxon>Neoptera</taxon>
        <taxon>Endopterygota</taxon>
        <taxon>Coleoptera</taxon>
        <taxon>Polyphaga</taxon>
        <taxon>Cucujiformia</taxon>
        <taxon>Chrysomeloidea</taxon>
        <taxon>Chrysomelidae</taxon>
        <taxon>Galerucinae</taxon>
        <taxon>Alticini</taxon>
        <taxon>Psylliodes</taxon>
    </lineage>
</organism>
<dbReference type="Gene3D" id="3.40.30.10">
    <property type="entry name" value="Glutaredoxin"/>
    <property type="match status" value="1"/>
</dbReference>
<dbReference type="AlphaFoldDB" id="A0A9P0CIR8"/>
<evidence type="ECO:0000256" key="6">
    <source>
        <dbReference type="ARBA" id="ARBA00023284"/>
    </source>
</evidence>
<dbReference type="SUPFAM" id="SSF52833">
    <property type="entry name" value="Thioredoxin-like"/>
    <property type="match status" value="1"/>
</dbReference>
<dbReference type="EMBL" id="OV651823">
    <property type="protein sequence ID" value="CAH1101408.1"/>
    <property type="molecule type" value="Genomic_DNA"/>
</dbReference>
<name>A0A9P0CIR8_9CUCU</name>
<comment type="subcellular location">
    <subcellularLocation>
        <location evidence="1">Cytoplasm</location>
    </subcellularLocation>
</comment>
<evidence type="ECO:0000313" key="8">
    <source>
        <dbReference type="EMBL" id="CAH1101408.1"/>
    </source>
</evidence>